<evidence type="ECO:0000313" key="3">
    <source>
        <dbReference type="Proteomes" id="UP000578531"/>
    </source>
</evidence>
<dbReference type="RefSeq" id="XP_037163126.1">
    <property type="nucleotide sequence ID" value="XM_037309829.1"/>
</dbReference>
<accession>A0A8H6FS27</accession>
<protein>
    <submittedName>
        <fullName evidence="2">Uncharacterized protein</fullName>
    </submittedName>
</protein>
<sequence>MVGKRSGKALLREEGLERTDNNMDLTTWPQINPINQKNYYTDYLKRDDQILPLRLLQEERRNRMTAKARDRDRELAQANPNDALPSGADLDMDDDAGMEDAGEPLTGQDALGSKVIVIHPGSQNLRIGLASDALPKTVPMVIARRWEMSESEEDGGEPSPKRRRTDDGSQMEPEKTFGEEASARIRYENSSTDSSVVCRPI</sequence>
<feature type="compositionally biased region" description="Basic and acidic residues" evidence="1">
    <location>
        <begin position="64"/>
        <end position="75"/>
    </location>
</feature>
<dbReference type="EMBL" id="JACCJC010000034">
    <property type="protein sequence ID" value="KAF6233717.1"/>
    <property type="molecule type" value="Genomic_DNA"/>
</dbReference>
<name>A0A8H6FS27_9LECA</name>
<keyword evidence="3" id="KW-1185">Reference proteome</keyword>
<feature type="region of interest" description="Disordered" evidence="1">
    <location>
        <begin position="146"/>
        <end position="201"/>
    </location>
</feature>
<organism evidence="2 3">
    <name type="scientific">Letharia columbiana</name>
    <dbReference type="NCBI Taxonomy" id="112416"/>
    <lineage>
        <taxon>Eukaryota</taxon>
        <taxon>Fungi</taxon>
        <taxon>Dikarya</taxon>
        <taxon>Ascomycota</taxon>
        <taxon>Pezizomycotina</taxon>
        <taxon>Lecanoromycetes</taxon>
        <taxon>OSLEUM clade</taxon>
        <taxon>Lecanoromycetidae</taxon>
        <taxon>Lecanorales</taxon>
        <taxon>Lecanorineae</taxon>
        <taxon>Parmeliaceae</taxon>
        <taxon>Letharia</taxon>
    </lineage>
</organism>
<evidence type="ECO:0000313" key="2">
    <source>
        <dbReference type="EMBL" id="KAF6233717.1"/>
    </source>
</evidence>
<feature type="compositionally biased region" description="Acidic residues" evidence="1">
    <location>
        <begin position="90"/>
        <end position="102"/>
    </location>
</feature>
<reference evidence="2 3" key="1">
    <citation type="journal article" date="2020" name="Genomics">
        <title>Complete, high-quality genomes from long-read metagenomic sequencing of two wolf lichen thalli reveals enigmatic genome architecture.</title>
        <authorList>
            <person name="McKenzie S.K."/>
            <person name="Walston R.F."/>
            <person name="Allen J.L."/>
        </authorList>
    </citation>
    <scope>NUCLEOTIDE SEQUENCE [LARGE SCALE GENOMIC DNA]</scope>
    <source>
        <strain evidence="2">WasteWater2</strain>
    </source>
</reference>
<feature type="compositionally biased region" description="Basic and acidic residues" evidence="1">
    <location>
        <begin position="164"/>
        <end position="187"/>
    </location>
</feature>
<dbReference type="GeneID" id="59289585"/>
<dbReference type="Gene3D" id="3.30.420.40">
    <property type="match status" value="1"/>
</dbReference>
<comment type="caution">
    <text evidence="2">The sequence shown here is derived from an EMBL/GenBank/DDBJ whole genome shotgun (WGS) entry which is preliminary data.</text>
</comment>
<gene>
    <name evidence="2" type="ORF">HO173_007929</name>
</gene>
<proteinExistence type="predicted"/>
<dbReference type="Proteomes" id="UP000578531">
    <property type="component" value="Unassembled WGS sequence"/>
</dbReference>
<dbReference type="AlphaFoldDB" id="A0A8H6FS27"/>
<dbReference type="OrthoDB" id="5572108at2759"/>
<evidence type="ECO:0000256" key="1">
    <source>
        <dbReference type="SAM" id="MobiDB-lite"/>
    </source>
</evidence>
<feature type="region of interest" description="Disordered" evidence="1">
    <location>
        <begin position="64"/>
        <end position="107"/>
    </location>
</feature>